<dbReference type="FunFam" id="1.25.40.90:FF:000027">
    <property type="entry name" value="Putative clathrin assembly protein"/>
    <property type="match status" value="1"/>
</dbReference>
<evidence type="ECO:0000256" key="3">
    <source>
        <dbReference type="ARBA" id="ARBA00004600"/>
    </source>
</evidence>
<name>A0A0D3D6P3_BRAOL</name>
<dbReference type="GO" id="GO:0005545">
    <property type="term" value="F:1-phosphatidylinositol binding"/>
    <property type="evidence" value="ECO:0007669"/>
    <property type="project" value="InterPro"/>
</dbReference>
<dbReference type="InterPro" id="IPR048050">
    <property type="entry name" value="ANTH_N_plant"/>
</dbReference>
<comment type="subcellular location">
    <subcellularLocation>
        <location evidence="1">Cytoplasmic vesicle</location>
        <location evidence="1">Clathrin-coated vesicle</location>
    </subcellularLocation>
    <subcellularLocation>
        <location evidence="2">Golgi apparatus</location>
    </subcellularLocation>
    <subcellularLocation>
        <location evidence="3">Membrane</location>
        <location evidence="3">Clathrin-coated pit</location>
    </subcellularLocation>
</comment>
<evidence type="ECO:0000256" key="2">
    <source>
        <dbReference type="ARBA" id="ARBA00004555"/>
    </source>
</evidence>
<keyword evidence="4" id="KW-0254">Endocytosis</keyword>
<feature type="coiled-coil region" evidence="9">
    <location>
        <begin position="285"/>
        <end position="312"/>
    </location>
</feature>
<dbReference type="Proteomes" id="UP000032141">
    <property type="component" value="Chromosome C7"/>
</dbReference>
<dbReference type="STRING" id="109376.A0A0D3D6P3"/>
<dbReference type="GO" id="GO:0030136">
    <property type="term" value="C:clathrin-coated vesicle"/>
    <property type="evidence" value="ECO:0007669"/>
    <property type="project" value="UniProtKB-SubCell"/>
</dbReference>
<evidence type="ECO:0000256" key="8">
    <source>
        <dbReference type="ARBA" id="ARBA00023329"/>
    </source>
</evidence>
<dbReference type="Pfam" id="PF07651">
    <property type="entry name" value="ANTH"/>
    <property type="match status" value="1"/>
</dbReference>
<accession>A0A0D3D6P3</accession>
<dbReference type="GO" id="GO:0005546">
    <property type="term" value="F:phosphatidylinositol-4,5-bisphosphate binding"/>
    <property type="evidence" value="ECO:0007669"/>
    <property type="project" value="TreeGrafter"/>
</dbReference>
<dbReference type="PANTHER" id="PTHR22951">
    <property type="entry name" value="CLATHRIN ASSEMBLY PROTEIN"/>
    <property type="match status" value="1"/>
</dbReference>
<dbReference type="GeneID" id="106304777"/>
<dbReference type="SUPFAM" id="SSF48464">
    <property type="entry name" value="ENTH/VHS domain"/>
    <property type="match status" value="1"/>
</dbReference>
<evidence type="ECO:0000259" key="10">
    <source>
        <dbReference type="PROSITE" id="PS50942"/>
    </source>
</evidence>
<dbReference type="GO" id="GO:0048268">
    <property type="term" value="P:clathrin coat assembly"/>
    <property type="evidence" value="ECO:0007669"/>
    <property type="project" value="InterPro"/>
</dbReference>
<dbReference type="SMART" id="SM00273">
    <property type="entry name" value="ENTH"/>
    <property type="match status" value="1"/>
</dbReference>
<evidence type="ECO:0000313" key="11">
    <source>
        <dbReference type="EnsemblPlants" id="Bo7g051670.1"/>
    </source>
</evidence>
<sequence length="381" mass="43696">MMKLWKRASGALKDRKSLFSISFSRRTSVRNPDLDSAIIHATSHDDSSVDYHHAHRVYKWIRSSPANLKPLVHSLSSRVNRTRSWIVALKALMLVHGVLCCKVPSLQEMRRLPFDLSDFSDGHSRPSKTWGFNALIRAYFSFLDQYSFFLSDQIRSRTRKPQVDSVNQELESIEKLQSLLHTLLQIRPMADNMKKTLILEAMDCVVIEIFDIYGKICSGIAKLLIKISPAAGKAEAVMALKIVKKATSQGEDLALYFEFCKKFGVSNAHEVPKFVRIPQENIEAMEKAIKGVEQKEETREDHEEEVVEEKSIILVAERPQLKTIITDKWEVFEDDYSFTCKDNIKETDQPRNYNVDPSLLPLIVIDEPIYLTHTLPDLITF</sequence>
<reference evidence="11" key="2">
    <citation type="submission" date="2015-03" db="UniProtKB">
        <authorList>
            <consortium name="EnsemblPlants"/>
        </authorList>
    </citation>
    <scope>IDENTIFICATION</scope>
</reference>
<dbReference type="FunFam" id="1.20.58.150:FF:000007">
    <property type="entry name" value="Putative clathrin assembly protein"/>
    <property type="match status" value="1"/>
</dbReference>
<dbReference type="AlphaFoldDB" id="A0A0D3D6P3"/>
<dbReference type="InterPro" id="IPR045192">
    <property type="entry name" value="AP180-like"/>
</dbReference>
<organism evidence="11 12">
    <name type="scientific">Brassica oleracea var. oleracea</name>
    <dbReference type="NCBI Taxonomy" id="109376"/>
    <lineage>
        <taxon>Eukaryota</taxon>
        <taxon>Viridiplantae</taxon>
        <taxon>Streptophyta</taxon>
        <taxon>Embryophyta</taxon>
        <taxon>Tracheophyta</taxon>
        <taxon>Spermatophyta</taxon>
        <taxon>Magnoliopsida</taxon>
        <taxon>eudicotyledons</taxon>
        <taxon>Gunneridae</taxon>
        <taxon>Pentapetalae</taxon>
        <taxon>rosids</taxon>
        <taxon>malvids</taxon>
        <taxon>Brassicales</taxon>
        <taxon>Brassicaceae</taxon>
        <taxon>Brassiceae</taxon>
        <taxon>Brassica</taxon>
    </lineage>
</organism>
<dbReference type="CDD" id="cd16987">
    <property type="entry name" value="ANTH_N_AP180_plant"/>
    <property type="match status" value="1"/>
</dbReference>
<dbReference type="eggNOG" id="KOG0251">
    <property type="taxonomic scope" value="Eukaryota"/>
</dbReference>
<dbReference type="PANTHER" id="PTHR22951:SF94">
    <property type="entry name" value="ENTH DOMAIN-CONTAINING PROTEIN"/>
    <property type="match status" value="1"/>
</dbReference>
<evidence type="ECO:0000256" key="7">
    <source>
        <dbReference type="ARBA" id="ARBA00023176"/>
    </source>
</evidence>
<dbReference type="Gene3D" id="1.20.58.150">
    <property type="entry name" value="ANTH domain"/>
    <property type="match status" value="1"/>
</dbReference>
<keyword evidence="6" id="KW-0472">Membrane</keyword>
<dbReference type="Gene3D" id="1.25.40.90">
    <property type="match status" value="1"/>
</dbReference>
<dbReference type="GO" id="GO:0000149">
    <property type="term" value="F:SNARE binding"/>
    <property type="evidence" value="ECO:0007669"/>
    <property type="project" value="TreeGrafter"/>
</dbReference>
<evidence type="ECO:0000256" key="6">
    <source>
        <dbReference type="ARBA" id="ARBA00023136"/>
    </source>
</evidence>
<dbReference type="RefSeq" id="XP_013596622.1">
    <property type="nucleotide sequence ID" value="XM_013741168.1"/>
</dbReference>
<dbReference type="InterPro" id="IPR011417">
    <property type="entry name" value="ANTH_dom"/>
</dbReference>
<dbReference type="InterPro" id="IPR014712">
    <property type="entry name" value="ANTH_dom_sf"/>
</dbReference>
<keyword evidence="7" id="KW-0168">Coated pit</keyword>
<dbReference type="OrthoDB" id="682511at2759"/>
<keyword evidence="9" id="KW-0175">Coiled coil</keyword>
<dbReference type="HOGENOM" id="CLU_057422_1_0_1"/>
<evidence type="ECO:0000256" key="1">
    <source>
        <dbReference type="ARBA" id="ARBA00004132"/>
    </source>
</evidence>
<protein>
    <recommendedName>
        <fullName evidence="10">ENTH domain-containing protein</fullName>
    </recommendedName>
</protein>
<evidence type="ECO:0000256" key="9">
    <source>
        <dbReference type="SAM" id="Coils"/>
    </source>
</evidence>
<keyword evidence="5" id="KW-0333">Golgi apparatus</keyword>
<reference evidence="11 12" key="1">
    <citation type="journal article" date="2014" name="Genome Biol.">
        <title>Transcriptome and methylome profiling reveals relics of genome dominance in the mesopolyploid Brassica oleracea.</title>
        <authorList>
            <person name="Parkin I.A."/>
            <person name="Koh C."/>
            <person name="Tang H."/>
            <person name="Robinson S.J."/>
            <person name="Kagale S."/>
            <person name="Clarke W.E."/>
            <person name="Town C.D."/>
            <person name="Nixon J."/>
            <person name="Krishnakumar V."/>
            <person name="Bidwell S.L."/>
            <person name="Denoeud F."/>
            <person name="Belcram H."/>
            <person name="Links M.G."/>
            <person name="Just J."/>
            <person name="Clarke C."/>
            <person name="Bender T."/>
            <person name="Huebert T."/>
            <person name="Mason A.S."/>
            <person name="Pires J.C."/>
            <person name="Barker G."/>
            <person name="Moore J."/>
            <person name="Walley P.G."/>
            <person name="Manoli S."/>
            <person name="Batley J."/>
            <person name="Edwards D."/>
            <person name="Nelson M.N."/>
            <person name="Wang X."/>
            <person name="Paterson A.H."/>
            <person name="King G."/>
            <person name="Bancroft I."/>
            <person name="Chalhoub B."/>
            <person name="Sharpe A.G."/>
        </authorList>
    </citation>
    <scope>NUCLEOTIDE SEQUENCE</scope>
    <source>
        <strain evidence="11 12">cv. TO1000</strain>
    </source>
</reference>
<keyword evidence="8" id="KW-0968">Cytoplasmic vesicle</keyword>
<dbReference type="SUPFAM" id="SSF89009">
    <property type="entry name" value="GAT-like domain"/>
    <property type="match status" value="1"/>
</dbReference>
<proteinExistence type="predicted"/>
<dbReference type="OMA" id="YSSICNG"/>
<dbReference type="EnsemblPlants" id="Bo7g051670.1">
    <property type="protein sequence ID" value="Bo7g051670.1"/>
    <property type="gene ID" value="Bo7g051670"/>
</dbReference>
<evidence type="ECO:0000256" key="5">
    <source>
        <dbReference type="ARBA" id="ARBA00023034"/>
    </source>
</evidence>
<evidence type="ECO:0000256" key="4">
    <source>
        <dbReference type="ARBA" id="ARBA00022583"/>
    </source>
</evidence>
<dbReference type="PROSITE" id="PS50942">
    <property type="entry name" value="ENTH"/>
    <property type="match status" value="1"/>
</dbReference>
<dbReference type="InterPro" id="IPR008942">
    <property type="entry name" value="ENTH_VHS"/>
</dbReference>
<dbReference type="GO" id="GO:0006900">
    <property type="term" value="P:vesicle budding from membrane"/>
    <property type="evidence" value="ECO:0007669"/>
    <property type="project" value="TreeGrafter"/>
</dbReference>
<dbReference type="KEGG" id="boe:106304777"/>
<dbReference type="GO" id="GO:0032050">
    <property type="term" value="F:clathrin heavy chain binding"/>
    <property type="evidence" value="ECO:0007669"/>
    <property type="project" value="TreeGrafter"/>
</dbReference>
<dbReference type="GO" id="GO:0005905">
    <property type="term" value="C:clathrin-coated pit"/>
    <property type="evidence" value="ECO:0007669"/>
    <property type="project" value="UniProtKB-SubCell"/>
</dbReference>
<dbReference type="GO" id="GO:0072583">
    <property type="term" value="P:clathrin-dependent endocytosis"/>
    <property type="evidence" value="ECO:0007669"/>
    <property type="project" value="InterPro"/>
</dbReference>
<keyword evidence="12" id="KW-1185">Reference proteome</keyword>
<dbReference type="GO" id="GO:0005794">
    <property type="term" value="C:Golgi apparatus"/>
    <property type="evidence" value="ECO:0007669"/>
    <property type="project" value="UniProtKB-SubCell"/>
</dbReference>
<evidence type="ECO:0000313" key="12">
    <source>
        <dbReference type="Proteomes" id="UP000032141"/>
    </source>
</evidence>
<dbReference type="Gramene" id="Bo7g051670.1">
    <property type="protein sequence ID" value="Bo7g051670.1"/>
    <property type="gene ID" value="Bo7g051670"/>
</dbReference>
<feature type="domain" description="ENTH" evidence="10">
    <location>
        <begin position="26"/>
        <end position="157"/>
    </location>
</feature>
<dbReference type="InterPro" id="IPR013809">
    <property type="entry name" value="ENTH"/>
</dbReference>